<dbReference type="InterPro" id="IPR002937">
    <property type="entry name" value="Amino_oxidase"/>
</dbReference>
<evidence type="ECO:0000256" key="1">
    <source>
        <dbReference type="SAM" id="SignalP"/>
    </source>
</evidence>
<proteinExistence type="predicted"/>
<comment type="caution">
    <text evidence="3">The sequence shown here is derived from an EMBL/GenBank/DDBJ whole genome shotgun (WGS) entry which is preliminary data.</text>
</comment>
<evidence type="ECO:0000313" key="3">
    <source>
        <dbReference type="EMBL" id="EJK67993.1"/>
    </source>
</evidence>
<dbReference type="AlphaFoldDB" id="K0SNV1"/>
<dbReference type="GO" id="GO:0016491">
    <property type="term" value="F:oxidoreductase activity"/>
    <property type="evidence" value="ECO:0007669"/>
    <property type="project" value="InterPro"/>
</dbReference>
<dbReference type="Proteomes" id="UP000266841">
    <property type="component" value="Unassembled WGS sequence"/>
</dbReference>
<dbReference type="SUPFAM" id="SSF51905">
    <property type="entry name" value="FAD/NAD(P)-binding domain"/>
    <property type="match status" value="1"/>
</dbReference>
<reference evidence="3 4" key="1">
    <citation type="journal article" date="2012" name="Genome Biol.">
        <title>Genome and low-iron response of an oceanic diatom adapted to chronic iron limitation.</title>
        <authorList>
            <person name="Lommer M."/>
            <person name="Specht M."/>
            <person name="Roy A.S."/>
            <person name="Kraemer L."/>
            <person name="Andreson R."/>
            <person name="Gutowska M.A."/>
            <person name="Wolf J."/>
            <person name="Bergner S.V."/>
            <person name="Schilhabel M.B."/>
            <person name="Klostermeier U.C."/>
            <person name="Beiko R.G."/>
            <person name="Rosenstiel P."/>
            <person name="Hippler M."/>
            <person name="Laroche J."/>
        </authorList>
    </citation>
    <scope>NUCLEOTIDE SEQUENCE [LARGE SCALE GENOMIC DNA]</scope>
    <source>
        <strain evidence="3 4">CCMP1005</strain>
    </source>
</reference>
<evidence type="ECO:0000259" key="2">
    <source>
        <dbReference type="Pfam" id="PF01593"/>
    </source>
</evidence>
<protein>
    <recommendedName>
        <fullName evidence="2">Amine oxidase domain-containing protein</fullName>
    </recommendedName>
</protein>
<dbReference type="InterPro" id="IPR036188">
    <property type="entry name" value="FAD/NAD-bd_sf"/>
</dbReference>
<feature type="signal peptide" evidence="1">
    <location>
        <begin position="1"/>
        <end position="15"/>
    </location>
</feature>
<feature type="domain" description="Amine oxidase" evidence="2">
    <location>
        <begin position="54"/>
        <end position="533"/>
    </location>
</feature>
<dbReference type="eggNOG" id="KOG0029">
    <property type="taxonomic scope" value="Eukaryota"/>
</dbReference>
<gene>
    <name evidence="3" type="ORF">THAOC_10880</name>
</gene>
<dbReference type="PANTHER" id="PTHR42923:SF46">
    <property type="entry name" value="AMINE OXIDASE"/>
    <property type="match status" value="1"/>
</dbReference>
<dbReference type="Pfam" id="PF01593">
    <property type="entry name" value="Amino_oxidase"/>
    <property type="match status" value="1"/>
</dbReference>
<keyword evidence="1" id="KW-0732">Signal</keyword>
<dbReference type="Gene3D" id="3.50.50.60">
    <property type="entry name" value="FAD/NAD(P)-binding domain"/>
    <property type="match status" value="2"/>
</dbReference>
<evidence type="ECO:0000313" key="4">
    <source>
        <dbReference type="Proteomes" id="UP000266841"/>
    </source>
</evidence>
<dbReference type="OMA" id="ANACWGF"/>
<feature type="chain" id="PRO_5013107774" description="Amine oxidase domain-containing protein" evidence="1">
    <location>
        <begin position="16"/>
        <end position="582"/>
    </location>
</feature>
<dbReference type="InterPro" id="IPR050464">
    <property type="entry name" value="Zeta_carotene_desat/Oxidored"/>
</dbReference>
<sequence>MSVLVFCFLLLGAEAFMSTNHRYSNWRVADLSASVNDEACQKENVVIIGAGWGGLSCANALASSGRDVAVTVVDAAPRVGGLVRDGFDSINGTRSAEAGQHGFWDSYYNIFRFLEELPTIANIDDVLTGYAEQGQYSPRGLEAVWPVYRDSKQLPTGLAQAFYTRFLNLSPLDRMTAIPLVLAFSEFDDSKEAWEKYDQVSFRDLCVKLGVGRKMYFEAFESMILTGLFAPGAECSAAAALGMGTLVLDDRLKANLPECPQHEPLQPYFFVLSSQNAFDVRWCKGNVGEKIFDPWVEHLQSLGVEFQLSTRVQGFRTDDSKSITAIDCAVQDEDGAHELAIYADKVVFAVGGAALNRFVTCSPELAKHSDFRKFAYLRGLGVLATRLYLDTALDTPYSANACWGFDDGVGMTMFDITKLHELDGETSIIEIDYYHANSLLLMSDEDIVDKAKQDLDTILGEEARRAKVTDAAVVRLPNAVNWYSPGSYSNMPDVKSSSLHNVFFAGDICRSRHGSWSQEKAYVTGIEAANEILGRPEGTGIIKLQPDELHVSFGRDGLSAAKTVLGLGDVTRAPSLVDFLAI</sequence>
<keyword evidence="4" id="KW-1185">Reference proteome</keyword>
<name>K0SNV1_THAOC</name>
<dbReference type="PRINTS" id="PR00419">
    <property type="entry name" value="ADXRDTASE"/>
</dbReference>
<dbReference type="OrthoDB" id="2219495at2759"/>
<dbReference type="PANTHER" id="PTHR42923">
    <property type="entry name" value="PROTOPORPHYRINOGEN OXIDASE"/>
    <property type="match status" value="1"/>
</dbReference>
<organism evidence="3 4">
    <name type="scientific">Thalassiosira oceanica</name>
    <name type="common">Marine diatom</name>
    <dbReference type="NCBI Taxonomy" id="159749"/>
    <lineage>
        <taxon>Eukaryota</taxon>
        <taxon>Sar</taxon>
        <taxon>Stramenopiles</taxon>
        <taxon>Ochrophyta</taxon>
        <taxon>Bacillariophyta</taxon>
        <taxon>Coscinodiscophyceae</taxon>
        <taxon>Thalassiosirophycidae</taxon>
        <taxon>Thalassiosirales</taxon>
        <taxon>Thalassiosiraceae</taxon>
        <taxon>Thalassiosira</taxon>
    </lineage>
</organism>
<dbReference type="EMBL" id="AGNL01012246">
    <property type="protein sequence ID" value="EJK67993.1"/>
    <property type="molecule type" value="Genomic_DNA"/>
</dbReference>
<accession>K0SNV1</accession>